<evidence type="ECO:0000256" key="2">
    <source>
        <dbReference type="ARBA" id="ARBA00022692"/>
    </source>
</evidence>
<dbReference type="Proteomes" id="UP000618926">
    <property type="component" value="Unassembled WGS sequence"/>
</dbReference>
<evidence type="ECO:0000256" key="3">
    <source>
        <dbReference type="ARBA" id="ARBA00022989"/>
    </source>
</evidence>
<organism evidence="7 8">
    <name type="scientific">Geobacter anodireducens</name>
    <dbReference type="NCBI Taxonomy" id="1340425"/>
    <lineage>
        <taxon>Bacteria</taxon>
        <taxon>Pseudomonadati</taxon>
        <taxon>Thermodesulfobacteriota</taxon>
        <taxon>Desulfuromonadia</taxon>
        <taxon>Geobacterales</taxon>
        <taxon>Geobacteraceae</taxon>
        <taxon>Geobacter</taxon>
    </lineage>
</organism>
<keyword evidence="2 5" id="KW-0812">Transmembrane</keyword>
<accession>A0ABR9NXZ8</accession>
<evidence type="ECO:0000256" key="5">
    <source>
        <dbReference type="SAM" id="Phobius"/>
    </source>
</evidence>
<evidence type="ECO:0000256" key="1">
    <source>
        <dbReference type="ARBA" id="ARBA00004127"/>
    </source>
</evidence>
<comment type="caution">
    <text evidence="7">The sequence shown here is derived from an EMBL/GenBank/DDBJ whole genome shotgun (WGS) entry which is preliminary data.</text>
</comment>
<name>A0ABR9NXZ8_9BACT</name>
<proteinExistence type="predicted"/>
<evidence type="ECO:0000259" key="6">
    <source>
        <dbReference type="Pfam" id="PF06803"/>
    </source>
</evidence>
<keyword evidence="8" id="KW-1185">Reference proteome</keyword>
<feature type="domain" description="DUF1232" evidence="6">
    <location>
        <begin position="49"/>
        <end position="84"/>
    </location>
</feature>
<feature type="transmembrane region" description="Helical" evidence="5">
    <location>
        <begin position="47"/>
        <end position="67"/>
    </location>
</feature>
<sequence>MPNDNYSRYRQYFSESAFKDKLSEIGGAVKENAMILYWVFKEPFTPLWVKLLIISALGYLIWVVDVIPDIVPVFGYADDLAVMAGLLVTIETYITPEIRRKARQ</sequence>
<feature type="transmembrane region" description="Helical" evidence="5">
    <location>
        <begin position="73"/>
        <end position="94"/>
    </location>
</feature>
<evidence type="ECO:0000313" key="7">
    <source>
        <dbReference type="EMBL" id="MBE2889131.1"/>
    </source>
</evidence>
<keyword evidence="3 5" id="KW-1133">Transmembrane helix</keyword>
<reference evidence="7 8" key="1">
    <citation type="submission" date="2020-10" db="EMBL/GenBank/DDBJ databases">
        <title>Investigation of anaerobic biodegradation of phenanthrene by a sulfate-dependent Geobacter anodireducens strain PheS2.</title>
        <authorList>
            <person name="Zhang Z."/>
        </authorList>
    </citation>
    <scope>NUCLEOTIDE SEQUENCE [LARGE SCALE GENOMIC DNA]</scope>
    <source>
        <strain evidence="7 8">PheS2</strain>
    </source>
</reference>
<keyword evidence="4 5" id="KW-0472">Membrane</keyword>
<evidence type="ECO:0000256" key="4">
    <source>
        <dbReference type="ARBA" id="ARBA00023136"/>
    </source>
</evidence>
<comment type="subcellular location">
    <subcellularLocation>
        <location evidence="1">Endomembrane system</location>
        <topology evidence="1">Multi-pass membrane protein</topology>
    </subcellularLocation>
</comment>
<dbReference type="RefSeq" id="WP_192905846.1">
    <property type="nucleotide sequence ID" value="NZ_JADBFD010000022.1"/>
</dbReference>
<gene>
    <name evidence="7" type="ORF">IIE05_14290</name>
</gene>
<evidence type="ECO:0000313" key="8">
    <source>
        <dbReference type="Proteomes" id="UP000618926"/>
    </source>
</evidence>
<protein>
    <submittedName>
        <fullName evidence="7">DUF1232 domain-containing protein</fullName>
    </submittedName>
</protein>
<dbReference type="EMBL" id="JADBFD010000022">
    <property type="protein sequence ID" value="MBE2889131.1"/>
    <property type="molecule type" value="Genomic_DNA"/>
</dbReference>
<dbReference type="InterPro" id="IPR010652">
    <property type="entry name" value="DUF1232"/>
</dbReference>
<dbReference type="Pfam" id="PF06803">
    <property type="entry name" value="DUF1232"/>
    <property type="match status" value="1"/>
</dbReference>